<proteinExistence type="predicted"/>
<dbReference type="EMBL" id="BPLR01005651">
    <property type="protein sequence ID" value="GIY04012.1"/>
    <property type="molecule type" value="Genomic_DNA"/>
</dbReference>
<protein>
    <submittedName>
        <fullName evidence="1">Uncharacterized protein</fullName>
    </submittedName>
</protein>
<evidence type="ECO:0000313" key="1">
    <source>
        <dbReference type="EMBL" id="GIY04012.1"/>
    </source>
</evidence>
<comment type="caution">
    <text evidence="1">The sequence shown here is derived from an EMBL/GenBank/DDBJ whole genome shotgun (WGS) entry which is preliminary data.</text>
</comment>
<sequence>MAGLTTSHILTKCHLFDLIWGRGMDFHLRSLKRVMRKKMSLAFHRREWKPQEKRIPSALSDNKGDEWSRFVPLCDVVRAVCLV</sequence>
<accession>A0AAV4Q404</accession>
<evidence type="ECO:0000313" key="2">
    <source>
        <dbReference type="Proteomes" id="UP001054945"/>
    </source>
</evidence>
<dbReference type="Proteomes" id="UP001054945">
    <property type="component" value="Unassembled WGS sequence"/>
</dbReference>
<organism evidence="1 2">
    <name type="scientific">Caerostris extrusa</name>
    <name type="common">Bark spider</name>
    <name type="synonym">Caerostris bankana</name>
    <dbReference type="NCBI Taxonomy" id="172846"/>
    <lineage>
        <taxon>Eukaryota</taxon>
        <taxon>Metazoa</taxon>
        <taxon>Ecdysozoa</taxon>
        <taxon>Arthropoda</taxon>
        <taxon>Chelicerata</taxon>
        <taxon>Arachnida</taxon>
        <taxon>Araneae</taxon>
        <taxon>Araneomorphae</taxon>
        <taxon>Entelegynae</taxon>
        <taxon>Araneoidea</taxon>
        <taxon>Araneidae</taxon>
        <taxon>Caerostris</taxon>
    </lineage>
</organism>
<dbReference type="AlphaFoldDB" id="A0AAV4Q404"/>
<gene>
    <name evidence="1" type="ORF">CEXT_33071</name>
</gene>
<reference evidence="1 2" key="1">
    <citation type="submission" date="2021-06" db="EMBL/GenBank/DDBJ databases">
        <title>Caerostris extrusa draft genome.</title>
        <authorList>
            <person name="Kono N."/>
            <person name="Arakawa K."/>
        </authorList>
    </citation>
    <scope>NUCLEOTIDE SEQUENCE [LARGE SCALE GENOMIC DNA]</scope>
</reference>
<keyword evidence="2" id="KW-1185">Reference proteome</keyword>
<name>A0AAV4Q404_CAEEX</name>